<dbReference type="SUPFAM" id="SSF58104">
    <property type="entry name" value="Methyl-accepting chemotaxis protein (MCP) signaling domain"/>
    <property type="match status" value="1"/>
</dbReference>
<evidence type="ECO:0000256" key="2">
    <source>
        <dbReference type="ARBA" id="ARBA00022692"/>
    </source>
</evidence>
<dbReference type="Proteomes" id="UP000287563">
    <property type="component" value="Unassembled WGS sequence"/>
</dbReference>
<evidence type="ECO:0000256" key="7">
    <source>
        <dbReference type="PROSITE-ProRule" id="PRU00284"/>
    </source>
</evidence>
<feature type="domain" description="HAMP" evidence="11">
    <location>
        <begin position="331"/>
        <end position="382"/>
    </location>
</feature>
<dbReference type="FunFam" id="1.10.287.950:FF:000001">
    <property type="entry name" value="Methyl-accepting chemotaxis sensory transducer"/>
    <property type="match status" value="1"/>
</dbReference>
<comment type="similarity">
    <text evidence="6">Belongs to the methyl-accepting chemotaxis (MCP) protein family.</text>
</comment>
<dbReference type="Pfam" id="PF00672">
    <property type="entry name" value="HAMP"/>
    <property type="match status" value="1"/>
</dbReference>
<dbReference type="Gene3D" id="1.10.287.950">
    <property type="entry name" value="Methyl-accepting chemotaxis protein"/>
    <property type="match status" value="1"/>
</dbReference>
<evidence type="ECO:0000256" key="1">
    <source>
        <dbReference type="ARBA" id="ARBA00004141"/>
    </source>
</evidence>
<dbReference type="InterPro" id="IPR004089">
    <property type="entry name" value="MCPsignal_dom"/>
</dbReference>
<evidence type="ECO:0000313" key="12">
    <source>
        <dbReference type="EMBL" id="RWX57169.1"/>
    </source>
</evidence>
<dbReference type="PANTHER" id="PTHR32089:SF119">
    <property type="entry name" value="METHYL-ACCEPTING CHEMOTAXIS PROTEIN CTPL"/>
    <property type="match status" value="1"/>
</dbReference>
<accession>A0A444JVR9</accession>
<evidence type="ECO:0000256" key="5">
    <source>
        <dbReference type="ARBA" id="ARBA00023224"/>
    </source>
</evidence>
<keyword evidence="8" id="KW-0175">Coiled coil</keyword>
<proteinExistence type="inferred from homology"/>
<evidence type="ECO:0000256" key="3">
    <source>
        <dbReference type="ARBA" id="ARBA00022989"/>
    </source>
</evidence>
<feature type="coiled-coil region" evidence="8">
    <location>
        <begin position="458"/>
        <end position="485"/>
    </location>
</feature>
<dbReference type="GO" id="GO:0007165">
    <property type="term" value="P:signal transduction"/>
    <property type="evidence" value="ECO:0007669"/>
    <property type="project" value="UniProtKB-KW"/>
</dbReference>
<organism evidence="12 13">
    <name type="scientific">Photobacterium chitinilyticum</name>
    <dbReference type="NCBI Taxonomy" id="2485123"/>
    <lineage>
        <taxon>Bacteria</taxon>
        <taxon>Pseudomonadati</taxon>
        <taxon>Pseudomonadota</taxon>
        <taxon>Gammaproteobacteria</taxon>
        <taxon>Vibrionales</taxon>
        <taxon>Vibrionaceae</taxon>
        <taxon>Photobacterium</taxon>
    </lineage>
</organism>
<evidence type="ECO:0000259" key="10">
    <source>
        <dbReference type="PROSITE" id="PS50111"/>
    </source>
</evidence>
<comment type="caution">
    <text evidence="12">The sequence shown here is derived from an EMBL/GenBank/DDBJ whole genome shotgun (WGS) entry which is preliminary data.</text>
</comment>
<evidence type="ECO:0000256" key="6">
    <source>
        <dbReference type="ARBA" id="ARBA00029447"/>
    </source>
</evidence>
<evidence type="ECO:0000256" key="8">
    <source>
        <dbReference type="SAM" id="Coils"/>
    </source>
</evidence>
<keyword evidence="5 7" id="KW-0807">Transducer</keyword>
<dbReference type="GO" id="GO:0006935">
    <property type="term" value="P:chemotaxis"/>
    <property type="evidence" value="ECO:0007669"/>
    <property type="project" value="UniProtKB-ARBA"/>
</dbReference>
<dbReference type="InterPro" id="IPR003660">
    <property type="entry name" value="HAMP_dom"/>
</dbReference>
<dbReference type="PROSITE" id="PS50111">
    <property type="entry name" value="CHEMOTAXIS_TRANSDUC_2"/>
    <property type="match status" value="1"/>
</dbReference>
<evidence type="ECO:0000256" key="9">
    <source>
        <dbReference type="SAM" id="Phobius"/>
    </source>
</evidence>
<dbReference type="SMART" id="SM00304">
    <property type="entry name" value="HAMP"/>
    <property type="match status" value="2"/>
</dbReference>
<dbReference type="AlphaFoldDB" id="A0A444JVR9"/>
<dbReference type="Gene3D" id="3.30.450.20">
    <property type="entry name" value="PAS domain"/>
    <property type="match status" value="1"/>
</dbReference>
<dbReference type="PROSITE" id="PS50885">
    <property type="entry name" value="HAMP"/>
    <property type="match status" value="1"/>
</dbReference>
<gene>
    <name evidence="12" type="ORF">EDI28_03810</name>
</gene>
<dbReference type="GO" id="GO:0016020">
    <property type="term" value="C:membrane"/>
    <property type="evidence" value="ECO:0007669"/>
    <property type="project" value="UniProtKB-SubCell"/>
</dbReference>
<comment type="subcellular location">
    <subcellularLocation>
        <location evidence="1">Membrane</location>
        <topology evidence="1">Multi-pass membrane protein</topology>
    </subcellularLocation>
</comment>
<dbReference type="CDD" id="cd06225">
    <property type="entry name" value="HAMP"/>
    <property type="match status" value="1"/>
</dbReference>
<reference evidence="12 13" key="1">
    <citation type="submission" date="2018-11" db="EMBL/GenBank/DDBJ databases">
        <title>Photobacterium sp. BEI247 sp. nov., a marine bacterium isolated from Yongle Blue Hole in the South China Sea.</title>
        <authorList>
            <person name="Wang X."/>
        </authorList>
    </citation>
    <scope>NUCLEOTIDE SEQUENCE [LARGE SCALE GENOMIC DNA]</scope>
    <source>
        <strain evidence="13">BEI247</strain>
    </source>
</reference>
<dbReference type="PANTHER" id="PTHR32089">
    <property type="entry name" value="METHYL-ACCEPTING CHEMOTAXIS PROTEIN MCPB"/>
    <property type="match status" value="1"/>
</dbReference>
<evidence type="ECO:0000256" key="4">
    <source>
        <dbReference type="ARBA" id="ARBA00023136"/>
    </source>
</evidence>
<dbReference type="SMART" id="SM00283">
    <property type="entry name" value="MA"/>
    <property type="match status" value="1"/>
</dbReference>
<dbReference type="OrthoDB" id="2489132at2"/>
<feature type="domain" description="Methyl-accepting transducer" evidence="10">
    <location>
        <begin position="387"/>
        <end position="623"/>
    </location>
</feature>
<feature type="transmembrane region" description="Helical" evidence="9">
    <location>
        <begin position="308"/>
        <end position="332"/>
    </location>
</feature>
<evidence type="ECO:0000313" key="13">
    <source>
        <dbReference type="Proteomes" id="UP000287563"/>
    </source>
</evidence>
<keyword evidence="4 9" id="KW-0472">Membrane</keyword>
<keyword evidence="2 9" id="KW-0812">Transmembrane</keyword>
<dbReference type="Pfam" id="PF00015">
    <property type="entry name" value="MCPsignal"/>
    <property type="match status" value="1"/>
</dbReference>
<protein>
    <submittedName>
        <fullName evidence="12">Methyl-accepting chemotaxis protein</fullName>
    </submittedName>
</protein>
<dbReference type="CDD" id="cd11386">
    <property type="entry name" value="MCP_signal"/>
    <property type="match status" value="1"/>
</dbReference>
<evidence type="ECO:0000259" key="11">
    <source>
        <dbReference type="PROSITE" id="PS50885"/>
    </source>
</evidence>
<sequence>MAGLSLVKKIIAGVSLLVLLIASVGTWMAVNKISDLTQTNIRNGLATQVSEKAQFARGYVLKYQAVVDTFLNGPDLQDFIEERDSHDDELNSKEYRSIVKYINKMNKVDPNLFSLFFALEKTGEYFDASGQYFDPAINLKQRPWWKTSISNKTPWLTTAIDVRNGNLNGAIYMPVYDASGELKFIGGADLKITALQKALLDETRYLGQGTPFLFNGNGEVLLFSGMDTDKVKDLTLEKLDRDNVGFTQLRHSKSTTATWFSEVEWQGRKQLVAIQDIALEYPKMDWKLALMVPMSMVEEPVSEASQQAIIFAVLGVVVLAVALGLFCIKSLAPLNHAAMAMRDIAHGDGDLTQRLVMDREDEIGRVALAFNDFAGKIQTLIQHSRELAGYVEQNSQGMEKTIKATNDAVQVQKDELDQIATAATEMGHAVREISANAEQTRTMTQDAELLVSTSHDTVQSAIRNVELLSEEIFNAEELVLNLRQDADQIGQVLSVISDIADQTNLLALNAAIEAARAGEYGRGFAVVADEVRSLASKTQQSTIDIQKIIEQLQSNTQNVTSVMGRNRSQAEQTTTESRNVGDALDNIMTAISNIQAQTEQIACATSEQTEVVQEIGRNVNRVNEMADETSAQMEAAVTETQQLNHNNGELQKAINQFKV</sequence>
<dbReference type="EMBL" id="RJLM01000001">
    <property type="protein sequence ID" value="RWX57169.1"/>
    <property type="molecule type" value="Genomic_DNA"/>
</dbReference>
<dbReference type="RefSeq" id="WP_128782478.1">
    <property type="nucleotide sequence ID" value="NZ_RJLM01000001.1"/>
</dbReference>
<keyword evidence="3 9" id="KW-1133">Transmembrane helix</keyword>
<keyword evidence="13" id="KW-1185">Reference proteome</keyword>
<name>A0A444JVR9_9GAMM</name>